<evidence type="ECO:0000313" key="4">
    <source>
        <dbReference type="Proteomes" id="UP001153069"/>
    </source>
</evidence>
<feature type="compositionally biased region" description="Basic and acidic residues" evidence="1">
    <location>
        <begin position="687"/>
        <end position="697"/>
    </location>
</feature>
<feature type="compositionally biased region" description="Basic and acidic residues" evidence="1">
    <location>
        <begin position="1140"/>
        <end position="1150"/>
    </location>
</feature>
<protein>
    <recommendedName>
        <fullName evidence="2">PTM/DIR17-like Tudor domain-containing protein</fullName>
    </recommendedName>
</protein>
<feature type="compositionally biased region" description="Basic and acidic residues" evidence="1">
    <location>
        <begin position="639"/>
        <end position="650"/>
    </location>
</feature>
<feature type="region of interest" description="Disordered" evidence="1">
    <location>
        <begin position="162"/>
        <end position="248"/>
    </location>
</feature>
<dbReference type="Pfam" id="PF21743">
    <property type="entry name" value="PTM_DIR17_Tudor"/>
    <property type="match status" value="1"/>
</dbReference>
<evidence type="ECO:0000256" key="1">
    <source>
        <dbReference type="SAM" id="MobiDB-lite"/>
    </source>
</evidence>
<feature type="compositionally biased region" description="Polar residues" evidence="1">
    <location>
        <begin position="1188"/>
        <end position="1201"/>
    </location>
</feature>
<feature type="compositionally biased region" description="Polar residues" evidence="1">
    <location>
        <begin position="1125"/>
        <end position="1139"/>
    </location>
</feature>
<feature type="region of interest" description="Disordered" evidence="1">
    <location>
        <begin position="364"/>
        <end position="406"/>
    </location>
</feature>
<feature type="compositionally biased region" description="Basic and acidic residues" evidence="1">
    <location>
        <begin position="454"/>
        <end position="470"/>
    </location>
</feature>
<feature type="compositionally biased region" description="Polar residues" evidence="1">
    <location>
        <begin position="162"/>
        <end position="180"/>
    </location>
</feature>
<comment type="caution">
    <text evidence="3">The sequence shown here is derived from an EMBL/GenBank/DDBJ whole genome shotgun (WGS) entry which is preliminary data.</text>
</comment>
<feature type="compositionally biased region" description="Polar residues" evidence="1">
    <location>
        <begin position="757"/>
        <end position="771"/>
    </location>
</feature>
<dbReference type="EMBL" id="CAICTM010002427">
    <property type="protein sequence ID" value="CAB9529214.1"/>
    <property type="molecule type" value="Genomic_DNA"/>
</dbReference>
<dbReference type="Proteomes" id="UP001153069">
    <property type="component" value="Unassembled WGS sequence"/>
</dbReference>
<feature type="compositionally biased region" description="Polar residues" evidence="1">
    <location>
        <begin position="1208"/>
        <end position="1217"/>
    </location>
</feature>
<evidence type="ECO:0000313" key="3">
    <source>
        <dbReference type="EMBL" id="CAB9529214.1"/>
    </source>
</evidence>
<feature type="compositionally biased region" description="Polar residues" evidence="1">
    <location>
        <begin position="219"/>
        <end position="228"/>
    </location>
</feature>
<feature type="compositionally biased region" description="Basic residues" evidence="1">
    <location>
        <begin position="1047"/>
        <end position="1058"/>
    </location>
</feature>
<feature type="compositionally biased region" description="Basic and acidic residues" evidence="1">
    <location>
        <begin position="667"/>
        <end position="679"/>
    </location>
</feature>
<feature type="region of interest" description="Disordered" evidence="1">
    <location>
        <begin position="506"/>
        <end position="1234"/>
    </location>
</feature>
<feature type="compositionally biased region" description="Basic and acidic residues" evidence="1">
    <location>
        <begin position="181"/>
        <end position="193"/>
    </location>
</feature>
<gene>
    <name evidence="3" type="ORF">SEMRO_2429_G327410.1</name>
</gene>
<name>A0A9N8F244_9STRA</name>
<feature type="compositionally biased region" description="Basic residues" evidence="1">
    <location>
        <begin position="563"/>
        <end position="574"/>
    </location>
</feature>
<feature type="domain" description="PTM/DIR17-like Tudor" evidence="2">
    <location>
        <begin position="1248"/>
        <end position="1295"/>
    </location>
</feature>
<feature type="compositionally biased region" description="Basic and acidic residues" evidence="1">
    <location>
        <begin position="229"/>
        <end position="241"/>
    </location>
</feature>
<accession>A0A9N8F244</accession>
<feature type="compositionally biased region" description="Basic and acidic residues" evidence="1">
    <location>
        <begin position="1059"/>
        <end position="1080"/>
    </location>
</feature>
<feature type="compositionally biased region" description="Polar residues" evidence="1">
    <location>
        <begin position="857"/>
        <end position="867"/>
    </location>
</feature>
<reference evidence="3" key="1">
    <citation type="submission" date="2020-06" db="EMBL/GenBank/DDBJ databases">
        <authorList>
            <consortium name="Plant Systems Biology data submission"/>
        </authorList>
    </citation>
    <scope>NUCLEOTIDE SEQUENCE</scope>
    <source>
        <strain evidence="3">D6</strain>
    </source>
</reference>
<dbReference type="InterPro" id="IPR047365">
    <property type="entry name" value="Tudor_AtPTM-like"/>
</dbReference>
<evidence type="ECO:0000259" key="2">
    <source>
        <dbReference type="Pfam" id="PF21743"/>
    </source>
</evidence>
<feature type="compositionally biased region" description="Low complexity" evidence="1">
    <location>
        <begin position="551"/>
        <end position="562"/>
    </location>
</feature>
<feature type="compositionally biased region" description="Basic and acidic residues" evidence="1">
    <location>
        <begin position="1100"/>
        <end position="1112"/>
    </location>
</feature>
<feature type="compositionally biased region" description="Basic and acidic residues" evidence="1">
    <location>
        <begin position="830"/>
        <end position="848"/>
    </location>
</feature>
<feature type="region of interest" description="Disordered" evidence="1">
    <location>
        <begin position="425"/>
        <end position="475"/>
    </location>
</feature>
<feature type="compositionally biased region" description="Basic and acidic residues" evidence="1">
    <location>
        <begin position="906"/>
        <end position="936"/>
    </location>
</feature>
<feature type="compositionally biased region" description="Basic and acidic residues" evidence="1">
    <location>
        <begin position="581"/>
        <end position="590"/>
    </location>
</feature>
<organism evidence="3 4">
    <name type="scientific">Seminavis robusta</name>
    <dbReference type="NCBI Taxonomy" id="568900"/>
    <lineage>
        <taxon>Eukaryota</taxon>
        <taxon>Sar</taxon>
        <taxon>Stramenopiles</taxon>
        <taxon>Ochrophyta</taxon>
        <taxon>Bacillariophyta</taxon>
        <taxon>Bacillariophyceae</taxon>
        <taxon>Bacillariophycidae</taxon>
        <taxon>Naviculales</taxon>
        <taxon>Naviculaceae</taxon>
        <taxon>Seminavis</taxon>
    </lineage>
</organism>
<keyword evidence="4" id="KW-1185">Reference proteome</keyword>
<proteinExistence type="predicted"/>
<feature type="compositionally biased region" description="Basic residues" evidence="1">
    <location>
        <begin position="1218"/>
        <end position="1228"/>
    </location>
</feature>
<sequence>MASHHQNRVGALTLIPFLEESAFAGILGQERERPSLLVQVMSFVPNGKLPPRMMIHDGNCSVLAFLTSEASQRSVRDNTMSDSQPEDFDGTPEKGCILRIQDYKWTTKRMIAQDNSTELCLAIEGKVINLGGHGIGLRQKIVDIHDTTRVKQAMLSIHQDVPTLQANLKRQSPQKGGNSESPERNTTTERGFVDEDGNGLGSVGDMLMDQTELVEASEESQAATTLTSVDKEGAPLVDGEKLPTNPGNPDLFDRILENGGETIQEDLPASPDNEEDTPLGQLEGLLLNQQETDKILNTVEGDRSASPNNEEDMPLGQVEGLLMNQEESDKYDKIVNTVEGDQSTSRSPDSEEETPLGQVEGLLMNQQGTDKYDKIVSTVEGDQSTSRSPDSEEETPLGQVEGLLMNQEEADQYYRVVEIAGVQAQQEELLDDEPSETHPQQGGASAASSSETQHSAKEKRNLTETAEQRDVSAIGWQLYDEAGKVTRHASDVEEMQDLMARALDIHEQSVDVGGSDEKMDDEDDAAGVADSRKVNNKPADRSPGAGLVGEAPRTVAAAATTRAAKRINPYRKRSQNGTPRKAVDPEKTQKLPENPVERIPTGPHIEHLMASPTNGLSQPRGISDMLCSDNSDDEESDVEGDKGNANDKSVHRQSSQGEKASSIELIPDSRQERRDEAHAKVSATSCDKTRSNRHGDTADPMTEGSNTKSAGTDRGGKPPADCETSGSKEPSFATEDVEAASHTDPITQSGDDKGQPTAHTNAESSAGSQNEEGAPHNKELAETGLGSVDMSPSKETNPLPDKEREMTSNGKPHTKKSSLENGIAVIGSEEDPKSLDADTTRLRGRDDAETAMAKPSQKPSARAQQGDSSDKDNELVENGSTRSTKNSKDIHESQQSNAVARASVSRRKERDHNSGNLARRGERKQGTEALPKDKTNDSGTDQTSKERQIEENTIDTRSTKKKHRRRQGEVARSQREASPVGNVPTRRMPMKDRQPGSRANRRQKPSYKCQVTRNALPGDRMRGVLPTQKPNGSRGGHGASAKNQQNQKKKRRSWRRRRDAVGRRSAGEEARNSDSSREDETAWNSDASREDEQAWNSDASRAKEATWDSDASREEEDQVEWLDSVSLSDLTSRRSAGRTNRNEQRAERSGTQRRANRGPGVGRRKMRGNSEEEQTTRRRRNRYEEDSAASSSRNVASTASQRGKRSHGATSVLSHQTAPHRRAKRKTSSARDISRVKARRTLQKYPDGTEVWKEFANHGVYHGILHYRKKTGRYRVHYDDDDKEDLSEDEVAALLAK</sequence>